<sequence>MKFLKIPFSLISGLSLTILISGTTLISSQEQGLSNPQLKTDEITTINWQNTRLPNWNQITFAKMPGIAESGSFQVPAGVAEKLGYDPSRSWNAGQTPDSYMMLGDFHDAFKLQNLSISDIAQTVDLDLSQVDLDNFGVMKFQTLESLSDAIPDLKDTPIAEIKPVLDLLSQKLETSFDSNQPIGKLLQQSPHLGKLQFASLNLASYSLDSIPGLVTTPIGAFEKWQGVYINEIPGLADVPFSQFPNPINAVGGNVGIVDIAFATDEQQRDRTISGSNKEGFTVPCQKDCAHIELSGSSAISGKAWVSGKYQLVKGGKGILSSVNGGKEPTGRHPFGDAFKVALWDISEVDGMISQALFFRVCMRNTFVDLGCTPYFIGPVPFMTFKEKEPIFLGLIAGGSSNSVSISTGLKSTGFRFKQSPDSSTNKLSNLLPTIKGDCKNIHSSGINIDALIAAFSSVEENYNLVGNYVCDSSGNCGRGLGAMQFMSYRPDVRKIILSKSGGAKFLSRLDAGEKVTGEDMMQYFSPAEQQTLIEADITNLLNSASQQIDPTTDKPFRGERLIERAAQMNFAGVGIPIDTAVSDVDGKISVRGYGNKTSAKYFQALQLMGCF</sequence>
<protein>
    <submittedName>
        <fullName evidence="1">Uncharacterized protein</fullName>
    </submittedName>
</protein>
<organism evidence="1 2">
    <name type="scientific">Calothrix parietina FACHB-288</name>
    <dbReference type="NCBI Taxonomy" id="2692896"/>
    <lineage>
        <taxon>Bacteria</taxon>
        <taxon>Bacillati</taxon>
        <taxon>Cyanobacteriota</taxon>
        <taxon>Cyanophyceae</taxon>
        <taxon>Nostocales</taxon>
        <taxon>Calotrichaceae</taxon>
        <taxon>Calothrix</taxon>
    </lineage>
</organism>
<dbReference type="RefSeq" id="WP_190545867.1">
    <property type="nucleotide sequence ID" value="NZ_CAWPNO010000074.1"/>
</dbReference>
<reference evidence="1 2" key="1">
    <citation type="journal article" date="2020" name="ISME J.">
        <title>Comparative genomics reveals insights into cyanobacterial evolution and habitat adaptation.</title>
        <authorList>
            <person name="Chen M.Y."/>
            <person name="Teng W.K."/>
            <person name="Zhao L."/>
            <person name="Hu C.X."/>
            <person name="Zhou Y.K."/>
            <person name="Han B.P."/>
            <person name="Song L.R."/>
            <person name="Shu W.S."/>
        </authorList>
    </citation>
    <scope>NUCLEOTIDE SEQUENCE [LARGE SCALE GENOMIC DNA]</scope>
    <source>
        <strain evidence="1 2">FACHB-288</strain>
    </source>
</reference>
<comment type="caution">
    <text evidence="1">The sequence shown here is derived from an EMBL/GenBank/DDBJ whole genome shotgun (WGS) entry which is preliminary data.</text>
</comment>
<dbReference type="EMBL" id="JACJQH010000040">
    <property type="protein sequence ID" value="MBD2198339.1"/>
    <property type="molecule type" value="Genomic_DNA"/>
</dbReference>
<dbReference type="Proteomes" id="UP000658514">
    <property type="component" value="Unassembled WGS sequence"/>
</dbReference>
<proteinExistence type="predicted"/>
<evidence type="ECO:0000313" key="2">
    <source>
        <dbReference type="Proteomes" id="UP000658514"/>
    </source>
</evidence>
<accession>A0ABR8AF02</accession>
<keyword evidence="2" id="KW-1185">Reference proteome</keyword>
<gene>
    <name evidence="1" type="ORF">H6G24_23005</name>
</gene>
<evidence type="ECO:0000313" key="1">
    <source>
        <dbReference type="EMBL" id="MBD2198339.1"/>
    </source>
</evidence>
<name>A0ABR8AF02_9CYAN</name>